<dbReference type="AlphaFoldDB" id="A0AAE3LK51"/>
<keyword evidence="3 4" id="KW-0413">Isomerase</keyword>
<comment type="caution">
    <text evidence="7">The sequence shown here is derived from an EMBL/GenBank/DDBJ whole genome shotgun (WGS) entry which is preliminary data.</text>
</comment>
<feature type="signal peptide" evidence="5">
    <location>
        <begin position="1"/>
        <end position="23"/>
    </location>
</feature>
<protein>
    <recommendedName>
        <fullName evidence="4">Peptidyl-prolyl cis-trans isomerase</fullName>
        <ecNumber evidence="4">5.2.1.8</ecNumber>
    </recommendedName>
</protein>
<evidence type="ECO:0000313" key="8">
    <source>
        <dbReference type="Proteomes" id="UP001209317"/>
    </source>
</evidence>
<gene>
    <name evidence="7" type="ORF">OD355_06925</name>
</gene>
<dbReference type="InterPro" id="IPR001179">
    <property type="entry name" value="PPIase_FKBP_dom"/>
</dbReference>
<sequence length="168" mass="18349">MKRTFLSLMTLFAIAITVSSCLKGTETLQPRDPAAEKDTIQKFITSKGYTMVEDENLKGLMYEIVNKGSATDTISKDKPVAVVKYKGMLLNSTVFGESENQSFDLRNAGGLIPSFYTALFKVGKGGQIRFVTPSAYAYGPYVKGSIPANSPLYFEIEVTDIKSPGNGY</sequence>
<dbReference type="GO" id="GO:0003755">
    <property type="term" value="F:peptidyl-prolyl cis-trans isomerase activity"/>
    <property type="evidence" value="ECO:0007669"/>
    <property type="project" value="UniProtKB-UniRule"/>
</dbReference>
<keyword evidence="5" id="KW-0732">Signal</keyword>
<dbReference type="InterPro" id="IPR046357">
    <property type="entry name" value="PPIase_dom_sf"/>
</dbReference>
<evidence type="ECO:0000256" key="5">
    <source>
        <dbReference type="SAM" id="SignalP"/>
    </source>
</evidence>
<feature type="domain" description="PPIase FKBP-type" evidence="6">
    <location>
        <begin position="78"/>
        <end position="162"/>
    </location>
</feature>
<dbReference type="RefSeq" id="WP_263037729.1">
    <property type="nucleotide sequence ID" value="NZ_JAOTPL010000007.1"/>
</dbReference>
<dbReference type="EMBL" id="JAOTPL010000007">
    <property type="protein sequence ID" value="MCU7694243.1"/>
    <property type="molecule type" value="Genomic_DNA"/>
</dbReference>
<evidence type="ECO:0000256" key="3">
    <source>
        <dbReference type="PROSITE-ProRule" id="PRU00277"/>
    </source>
</evidence>
<dbReference type="EC" id="5.2.1.8" evidence="4"/>
<feature type="chain" id="PRO_5042149392" description="Peptidyl-prolyl cis-trans isomerase" evidence="5">
    <location>
        <begin position="24"/>
        <end position="168"/>
    </location>
</feature>
<dbReference type="SUPFAM" id="SSF54534">
    <property type="entry name" value="FKBP-like"/>
    <property type="match status" value="1"/>
</dbReference>
<keyword evidence="8" id="KW-1185">Reference proteome</keyword>
<evidence type="ECO:0000256" key="1">
    <source>
        <dbReference type="ARBA" id="ARBA00000971"/>
    </source>
</evidence>
<evidence type="ECO:0000313" key="7">
    <source>
        <dbReference type="EMBL" id="MCU7694243.1"/>
    </source>
</evidence>
<name>A0AAE3LK51_9BACT</name>
<organism evidence="7 8">
    <name type="scientific">Haoranjiania flava</name>
    <dbReference type="NCBI Taxonomy" id="1856322"/>
    <lineage>
        <taxon>Bacteria</taxon>
        <taxon>Pseudomonadati</taxon>
        <taxon>Bacteroidota</taxon>
        <taxon>Chitinophagia</taxon>
        <taxon>Chitinophagales</taxon>
        <taxon>Chitinophagaceae</taxon>
        <taxon>Haoranjiania</taxon>
    </lineage>
</organism>
<dbReference type="PROSITE" id="PS50059">
    <property type="entry name" value="FKBP_PPIASE"/>
    <property type="match status" value="1"/>
</dbReference>
<proteinExistence type="inferred from homology"/>
<reference evidence="7" key="1">
    <citation type="submission" date="2022-10" db="EMBL/GenBank/DDBJ databases">
        <authorList>
            <person name="Kim H.S."/>
            <person name="Kim J.-S."/>
            <person name="Suh M.K."/>
            <person name="Eom M.K."/>
            <person name="Lee J.-S."/>
        </authorList>
    </citation>
    <scope>NUCLEOTIDE SEQUENCE</scope>
    <source>
        <strain evidence="7">LIP-5</strain>
    </source>
</reference>
<comment type="similarity">
    <text evidence="4">Belongs to the FKBP-type PPIase family.</text>
</comment>
<evidence type="ECO:0000256" key="4">
    <source>
        <dbReference type="RuleBase" id="RU003915"/>
    </source>
</evidence>
<accession>A0AAE3LK51</accession>
<dbReference type="Pfam" id="PF00254">
    <property type="entry name" value="FKBP_C"/>
    <property type="match status" value="1"/>
</dbReference>
<dbReference type="PROSITE" id="PS51257">
    <property type="entry name" value="PROKAR_LIPOPROTEIN"/>
    <property type="match status" value="1"/>
</dbReference>
<evidence type="ECO:0000259" key="6">
    <source>
        <dbReference type="PROSITE" id="PS50059"/>
    </source>
</evidence>
<dbReference type="Proteomes" id="UP001209317">
    <property type="component" value="Unassembled WGS sequence"/>
</dbReference>
<comment type="catalytic activity">
    <reaction evidence="1 3 4">
        <text>[protein]-peptidylproline (omega=180) = [protein]-peptidylproline (omega=0)</text>
        <dbReference type="Rhea" id="RHEA:16237"/>
        <dbReference type="Rhea" id="RHEA-COMP:10747"/>
        <dbReference type="Rhea" id="RHEA-COMP:10748"/>
        <dbReference type="ChEBI" id="CHEBI:83833"/>
        <dbReference type="ChEBI" id="CHEBI:83834"/>
        <dbReference type="EC" id="5.2.1.8"/>
    </reaction>
</comment>
<dbReference type="Gene3D" id="3.10.50.40">
    <property type="match status" value="1"/>
</dbReference>
<evidence type="ECO:0000256" key="2">
    <source>
        <dbReference type="ARBA" id="ARBA00023110"/>
    </source>
</evidence>
<keyword evidence="2 3" id="KW-0697">Rotamase</keyword>